<keyword evidence="2" id="KW-1185">Reference proteome</keyword>
<dbReference type="Proteomes" id="UP000320078">
    <property type="component" value="Unassembled WGS sequence"/>
</dbReference>
<name>A0A559KJ03_9MOLU</name>
<reference evidence="1 2" key="1">
    <citation type="submission" date="2019-06" db="EMBL/GenBank/DDBJ databases">
        <title>Draft Genome Sequence of Candidatus Phytoplasma pini-Related Strain MDPP: A Resource for Comparative Genomics of Gymnosperm-infecting Phytoplasmas.</title>
        <authorList>
            <person name="Cai W."/>
            <person name="Costanzo S."/>
            <person name="Shao J."/>
            <person name="Zhao Y."/>
            <person name="Davis R."/>
        </authorList>
    </citation>
    <scope>NUCLEOTIDE SEQUENCE [LARGE SCALE GENOMIC DNA]</scope>
    <source>
        <strain evidence="1 2">MDPP</strain>
    </source>
</reference>
<evidence type="ECO:0000313" key="2">
    <source>
        <dbReference type="Proteomes" id="UP000320078"/>
    </source>
</evidence>
<dbReference type="AlphaFoldDB" id="A0A559KJ03"/>
<evidence type="ECO:0000313" key="1">
    <source>
        <dbReference type="EMBL" id="TVY12097.1"/>
    </source>
</evidence>
<dbReference type="RefSeq" id="WP_144658552.1">
    <property type="nucleotide sequence ID" value="NZ_VIAE01000013.1"/>
</dbReference>
<accession>A0A559KJ03</accession>
<comment type="caution">
    <text evidence="1">The sequence shown here is derived from an EMBL/GenBank/DDBJ whole genome shotgun (WGS) entry which is preliminary data.</text>
</comment>
<proteinExistence type="predicted"/>
<organism evidence="1 2">
    <name type="scientific">Candidatus Phytoplasma pini</name>
    <dbReference type="NCBI Taxonomy" id="267362"/>
    <lineage>
        <taxon>Bacteria</taxon>
        <taxon>Bacillati</taxon>
        <taxon>Mycoplasmatota</taxon>
        <taxon>Mollicutes</taxon>
        <taxon>Acholeplasmatales</taxon>
        <taxon>Acholeplasmataceae</taxon>
        <taxon>Candidatus Phytoplasma</taxon>
    </lineage>
</organism>
<dbReference type="EMBL" id="VIAE01000013">
    <property type="protein sequence ID" value="TVY12097.1"/>
    <property type="molecule type" value="Genomic_DNA"/>
</dbReference>
<sequence length="91" mass="10872">MFDFHMHRIQQFALGDYTCEEFLDIGVQSYSILKNKADSLFLTGSMELEFYFEILQYLDKIDFQRKKKKARLEFVQSQQAQLQNEKGLIHV</sequence>
<protein>
    <submittedName>
        <fullName evidence="1">Uncharacterized protein</fullName>
    </submittedName>
</protein>
<gene>
    <name evidence="1" type="ORF">MDPP_00362</name>
</gene>